<dbReference type="EMBL" id="JAEFBJ010000009">
    <property type="protein sequence ID" value="KAG7572415.1"/>
    <property type="molecule type" value="Genomic_DNA"/>
</dbReference>
<evidence type="ECO:0000313" key="1">
    <source>
        <dbReference type="EMBL" id="KAG7572415.1"/>
    </source>
</evidence>
<comment type="caution">
    <text evidence="1">The sequence shown here is derived from an EMBL/GenBank/DDBJ whole genome shotgun (WGS) entry which is preliminary data.</text>
</comment>
<proteinExistence type="predicted"/>
<reference evidence="1 2" key="1">
    <citation type="submission" date="2020-12" db="EMBL/GenBank/DDBJ databases">
        <title>Concerted genomic and epigenomic changes stabilize Arabidopsis allopolyploids.</title>
        <authorList>
            <person name="Chen Z."/>
        </authorList>
    </citation>
    <scope>NUCLEOTIDE SEQUENCE [LARGE SCALE GENOMIC DNA]</scope>
    <source>
        <strain evidence="1">As9502</strain>
        <tissue evidence="1">Leaf</tissue>
    </source>
</reference>
<accession>A0A8T2AG02</accession>
<feature type="non-terminal residue" evidence="1">
    <location>
        <position position="70"/>
    </location>
</feature>
<dbReference type="AlphaFoldDB" id="A0A8T2AG02"/>
<protein>
    <submittedName>
        <fullName evidence="1">Uncharacterized protein</fullName>
    </submittedName>
</protein>
<sequence length="70" mass="7776">MDGAFAAVVTCSFNSDWLTSLKIHLSLVVESSFGIHAPSRLTTHALIFYVPQGDDHDLLQIGFNPRWFLA</sequence>
<organism evidence="1 2">
    <name type="scientific">Arabidopsis suecica</name>
    <name type="common">Swedish thale-cress</name>
    <name type="synonym">Cardaminopsis suecica</name>
    <dbReference type="NCBI Taxonomy" id="45249"/>
    <lineage>
        <taxon>Eukaryota</taxon>
        <taxon>Viridiplantae</taxon>
        <taxon>Streptophyta</taxon>
        <taxon>Embryophyta</taxon>
        <taxon>Tracheophyta</taxon>
        <taxon>Spermatophyta</taxon>
        <taxon>Magnoliopsida</taxon>
        <taxon>eudicotyledons</taxon>
        <taxon>Gunneridae</taxon>
        <taxon>Pentapetalae</taxon>
        <taxon>rosids</taxon>
        <taxon>malvids</taxon>
        <taxon>Brassicales</taxon>
        <taxon>Brassicaceae</taxon>
        <taxon>Camelineae</taxon>
        <taxon>Arabidopsis</taxon>
    </lineage>
</organism>
<dbReference type="Proteomes" id="UP000694251">
    <property type="component" value="Chromosome 9"/>
</dbReference>
<evidence type="ECO:0000313" key="2">
    <source>
        <dbReference type="Proteomes" id="UP000694251"/>
    </source>
</evidence>
<gene>
    <name evidence="1" type="ORF">ISN44_As09g007810</name>
</gene>
<name>A0A8T2AG02_ARASU</name>
<keyword evidence="2" id="KW-1185">Reference proteome</keyword>